<dbReference type="SMART" id="SM00344">
    <property type="entry name" value="HTH_ASNC"/>
    <property type="match status" value="1"/>
</dbReference>
<dbReference type="InterPro" id="IPR011008">
    <property type="entry name" value="Dimeric_a/b-barrel"/>
</dbReference>
<dbReference type="GO" id="GO:0043200">
    <property type="term" value="P:response to amino acid"/>
    <property type="evidence" value="ECO:0007669"/>
    <property type="project" value="TreeGrafter"/>
</dbReference>
<keyword evidence="6" id="KW-1185">Reference proteome</keyword>
<dbReference type="RefSeq" id="WP_105534059.1">
    <property type="nucleotide sequence ID" value="NZ_PUGF01000032.1"/>
</dbReference>
<dbReference type="Proteomes" id="UP000237839">
    <property type="component" value="Unassembled WGS sequence"/>
</dbReference>
<evidence type="ECO:0000256" key="2">
    <source>
        <dbReference type="ARBA" id="ARBA00023125"/>
    </source>
</evidence>
<protein>
    <submittedName>
        <fullName evidence="5">Transcriptional regulator</fullName>
    </submittedName>
</protein>
<evidence type="ECO:0000313" key="5">
    <source>
        <dbReference type="EMBL" id="PRC90926.1"/>
    </source>
</evidence>
<dbReference type="PANTHER" id="PTHR30154:SF34">
    <property type="entry name" value="TRANSCRIPTIONAL REGULATOR AZLB"/>
    <property type="match status" value="1"/>
</dbReference>
<evidence type="ECO:0000256" key="1">
    <source>
        <dbReference type="ARBA" id="ARBA00023015"/>
    </source>
</evidence>
<dbReference type="Pfam" id="PF01037">
    <property type="entry name" value="AsnC_trans_reg"/>
    <property type="match status" value="1"/>
</dbReference>
<evidence type="ECO:0000259" key="4">
    <source>
        <dbReference type="PROSITE" id="PS50956"/>
    </source>
</evidence>
<dbReference type="AlphaFoldDB" id="A0A2S9GTA0"/>
<dbReference type="EMBL" id="PUGF01000032">
    <property type="protein sequence ID" value="PRC90926.1"/>
    <property type="molecule type" value="Genomic_DNA"/>
</dbReference>
<keyword evidence="1" id="KW-0805">Transcription regulation</keyword>
<evidence type="ECO:0000313" key="6">
    <source>
        <dbReference type="Proteomes" id="UP000237839"/>
    </source>
</evidence>
<sequence>MIDKIDREIIEFLRKDARISYKDLGEKVFLSANAVAERMRRLEQSLVIQGYQVKVNLQALELPLIAIIDVKLALGITALEFETRLQRVTGIIEAILLTGSFDYMLRVACHDQDDLVRLTEELRAKCGVQDSHTRLLLRSMNLENRLAHR</sequence>
<proteinExistence type="predicted"/>
<keyword evidence="3" id="KW-0804">Transcription</keyword>
<dbReference type="PRINTS" id="PR00033">
    <property type="entry name" value="HTHASNC"/>
</dbReference>
<dbReference type="InterPro" id="IPR019888">
    <property type="entry name" value="Tscrpt_reg_AsnC-like"/>
</dbReference>
<organism evidence="5 6">
    <name type="scientific">Solimicrobium silvestre</name>
    <dbReference type="NCBI Taxonomy" id="2099400"/>
    <lineage>
        <taxon>Bacteria</taxon>
        <taxon>Pseudomonadati</taxon>
        <taxon>Pseudomonadota</taxon>
        <taxon>Betaproteobacteria</taxon>
        <taxon>Burkholderiales</taxon>
        <taxon>Oxalobacteraceae</taxon>
        <taxon>Solimicrobium</taxon>
    </lineage>
</organism>
<dbReference type="InterPro" id="IPR036388">
    <property type="entry name" value="WH-like_DNA-bd_sf"/>
</dbReference>
<dbReference type="PROSITE" id="PS50956">
    <property type="entry name" value="HTH_ASNC_2"/>
    <property type="match status" value="1"/>
</dbReference>
<evidence type="ECO:0000256" key="3">
    <source>
        <dbReference type="ARBA" id="ARBA00023163"/>
    </source>
</evidence>
<keyword evidence="2" id="KW-0238">DNA-binding</keyword>
<name>A0A2S9GTA0_9BURK</name>
<dbReference type="Gene3D" id="1.10.10.10">
    <property type="entry name" value="Winged helix-like DNA-binding domain superfamily/Winged helix DNA-binding domain"/>
    <property type="match status" value="1"/>
</dbReference>
<dbReference type="SUPFAM" id="SSF46785">
    <property type="entry name" value="Winged helix' DNA-binding domain"/>
    <property type="match status" value="1"/>
</dbReference>
<dbReference type="PANTHER" id="PTHR30154">
    <property type="entry name" value="LEUCINE-RESPONSIVE REGULATORY PROTEIN"/>
    <property type="match status" value="1"/>
</dbReference>
<reference evidence="5 6" key="1">
    <citation type="submission" date="2018-02" db="EMBL/GenBank/DDBJ databases">
        <title>Solimicrobium silvestre gen. nov., sp. nov., isolated from alpine forest soil.</title>
        <authorList>
            <person name="Margesin R."/>
            <person name="Albuquerque L."/>
            <person name="Zhang D.-C."/>
            <person name="Froufe H.J.C."/>
            <person name="Severino R."/>
            <person name="Roxo I."/>
            <person name="Egas C."/>
            <person name="Da Costa M.S."/>
        </authorList>
    </citation>
    <scope>NUCLEOTIDE SEQUENCE [LARGE SCALE GENOMIC DNA]</scope>
    <source>
        <strain evidence="5 6">S20-91</strain>
    </source>
</reference>
<dbReference type="GO" id="GO:0005829">
    <property type="term" value="C:cytosol"/>
    <property type="evidence" value="ECO:0007669"/>
    <property type="project" value="TreeGrafter"/>
</dbReference>
<dbReference type="Pfam" id="PF13404">
    <property type="entry name" value="HTH_AsnC-type"/>
    <property type="match status" value="1"/>
</dbReference>
<dbReference type="Gene3D" id="3.30.70.920">
    <property type="match status" value="1"/>
</dbReference>
<gene>
    <name evidence="5" type="ORF">S2091_4327</name>
</gene>
<accession>A0A2S9GTA0</accession>
<comment type="caution">
    <text evidence="5">The sequence shown here is derived from an EMBL/GenBank/DDBJ whole genome shotgun (WGS) entry which is preliminary data.</text>
</comment>
<dbReference type="InterPro" id="IPR019887">
    <property type="entry name" value="Tscrpt_reg_AsnC/Lrp_C"/>
</dbReference>
<feature type="domain" description="HTH asnC-type" evidence="4">
    <location>
        <begin position="2"/>
        <end position="77"/>
    </location>
</feature>
<dbReference type="SUPFAM" id="SSF54909">
    <property type="entry name" value="Dimeric alpha+beta barrel"/>
    <property type="match status" value="1"/>
</dbReference>
<dbReference type="InterPro" id="IPR000485">
    <property type="entry name" value="AsnC-type_HTH_dom"/>
</dbReference>
<dbReference type="OrthoDB" id="5476at2"/>
<dbReference type="InterPro" id="IPR036390">
    <property type="entry name" value="WH_DNA-bd_sf"/>
</dbReference>
<dbReference type="GO" id="GO:0043565">
    <property type="term" value="F:sequence-specific DNA binding"/>
    <property type="evidence" value="ECO:0007669"/>
    <property type="project" value="InterPro"/>
</dbReference>